<dbReference type="SUPFAM" id="SSF47384">
    <property type="entry name" value="Homodimeric domain of signal transducing histidine kinase"/>
    <property type="match status" value="1"/>
</dbReference>
<sequence length="738" mass="80584">MTEHLTGRISDPLIDPTAPPQANVEKLLVIAEALMLHNEQQHAGSGLAFEEFRRAAVLEDRVRQRTQDLEATLKLLNQANAAAEQARRDMAQALEAIEEGFALFDARGTLVMCNSRFCRALPDVKPLMVPGMSLRAYIHTCSNSEHLALPPGATPADWEEERLRHHRQRQVFNVELTGDRWLQVSEQHVADGGTVILQTDVTEIIRAERSERGRLLDNQARMIRATLEHLDQGVAIFDAARRLVGWNWRLAQLLALPSAALRQGRPVSALLRLVRGQFVLSREIAPRHVLDWLRGSRGRAPLSFEMRQASGVVLAVSGQEMPGRGFVISLSDVTRERMAIHAMLRANTTLEARVIARTEQLAEALARAERASATRARFVAAASHDLLQPLSAAKLFVTGARDDARQPALRDTLVKAHNALTSVEAILGALLDISRLESGGSEVEITPVDLGALLRQLTDEFAPSAAAKGLRLTILPCRRVVMSDATYLRRILQNLISNAIRYTAQGRVLIGPRRIAQGVRIQVHDTGPGISPEDQQAVFREFHRVNGSASAADGMGLGLAIVERACQLLNHPLRLQSRPGTGTCFSVDLPQAADHLRPAQPQMPPHIPVEPGENGGRIVLLVENDAELRNAMSQTLERLGVSVIEAENGEAALELLEELGIAPDVCLIDYQLGEGMSGVDLTQALFARHGALPARIITANRAPQIRAAARAAGLDIMWKPVSPEDLAAFVLADHAAAR</sequence>
<dbReference type="Pfam" id="PF00072">
    <property type="entry name" value="Response_reg"/>
    <property type="match status" value="1"/>
</dbReference>
<dbReference type="PRINTS" id="PR00344">
    <property type="entry name" value="BCTRLSENSOR"/>
</dbReference>
<name>A0A844H1B4_9RHOB</name>
<dbReference type="AlphaFoldDB" id="A0A844H1B4"/>
<accession>A0A844H1B4</accession>
<evidence type="ECO:0000256" key="2">
    <source>
        <dbReference type="ARBA" id="ARBA00012438"/>
    </source>
</evidence>
<dbReference type="EMBL" id="WMIF01000009">
    <property type="protein sequence ID" value="MTH34676.1"/>
    <property type="molecule type" value="Genomic_DNA"/>
</dbReference>
<dbReference type="InterPro" id="IPR036097">
    <property type="entry name" value="HisK_dim/P_sf"/>
</dbReference>
<dbReference type="GO" id="GO:0005886">
    <property type="term" value="C:plasma membrane"/>
    <property type="evidence" value="ECO:0007669"/>
    <property type="project" value="TreeGrafter"/>
</dbReference>
<evidence type="ECO:0000256" key="1">
    <source>
        <dbReference type="ARBA" id="ARBA00000085"/>
    </source>
</evidence>
<dbReference type="CDD" id="cd00082">
    <property type="entry name" value="HisKA"/>
    <property type="match status" value="1"/>
</dbReference>
<dbReference type="RefSeq" id="WP_155064234.1">
    <property type="nucleotide sequence ID" value="NZ_WMIF01000009.1"/>
</dbReference>
<dbReference type="PANTHER" id="PTHR43047:SF9">
    <property type="entry name" value="HISTIDINE KINASE"/>
    <property type="match status" value="1"/>
</dbReference>
<dbReference type="Pfam" id="PF12860">
    <property type="entry name" value="PAS_7"/>
    <property type="match status" value="2"/>
</dbReference>
<feature type="domain" description="Response regulatory" evidence="9">
    <location>
        <begin position="618"/>
        <end position="734"/>
    </location>
</feature>
<dbReference type="GO" id="GO:0000155">
    <property type="term" value="F:phosphorelay sensor kinase activity"/>
    <property type="evidence" value="ECO:0007669"/>
    <property type="project" value="InterPro"/>
</dbReference>
<comment type="caution">
    <text evidence="10">The sequence shown here is derived from an EMBL/GenBank/DDBJ whole genome shotgun (WGS) entry which is preliminary data.</text>
</comment>
<dbReference type="InterPro" id="IPR011006">
    <property type="entry name" value="CheY-like_superfamily"/>
</dbReference>
<evidence type="ECO:0000313" key="10">
    <source>
        <dbReference type="EMBL" id="MTH34676.1"/>
    </source>
</evidence>
<evidence type="ECO:0000256" key="6">
    <source>
        <dbReference type="PROSITE-ProRule" id="PRU00169"/>
    </source>
</evidence>
<evidence type="ECO:0000259" key="8">
    <source>
        <dbReference type="PROSITE" id="PS50109"/>
    </source>
</evidence>
<dbReference type="Gene3D" id="3.30.565.10">
    <property type="entry name" value="Histidine kinase-like ATPase, C-terminal domain"/>
    <property type="match status" value="1"/>
</dbReference>
<organism evidence="10 11">
    <name type="scientific">Paracoccus limosus</name>
    <dbReference type="NCBI Taxonomy" id="913252"/>
    <lineage>
        <taxon>Bacteria</taxon>
        <taxon>Pseudomonadati</taxon>
        <taxon>Pseudomonadota</taxon>
        <taxon>Alphaproteobacteria</taxon>
        <taxon>Rhodobacterales</taxon>
        <taxon>Paracoccaceae</taxon>
        <taxon>Paracoccus</taxon>
    </lineage>
</organism>
<dbReference type="PROSITE" id="PS50110">
    <property type="entry name" value="RESPONSE_REGULATORY"/>
    <property type="match status" value="1"/>
</dbReference>
<dbReference type="InterPro" id="IPR004358">
    <property type="entry name" value="Sig_transdc_His_kin-like_C"/>
</dbReference>
<dbReference type="InterPro" id="IPR035965">
    <property type="entry name" value="PAS-like_dom_sf"/>
</dbReference>
<dbReference type="InterPro" id="IPR003661">
    <property type="entry name" value="HisK_dim/P_dom"/>
</dbReference>
<dbReference type="SUPFAM" id="SSF55874">
    <property type="entry name" value="ATPase domain of HSP90 chaperone/DNA topoisomerase II/histidine kinase"/>
    <property type="match status" value="1"/>
</dbReference>
<proteinExistence type="predicted"/>
<dbReference type="CDD" id="cd00156">
    <property type="entry name" value="REC"/>
    <property type="match status" value="1"/>
</dbReference>
<dbReference type="InterPro" id="IPR036890">
    <property type="entry name" value="HATPase_C_sf"/>
</dbReference>
<dbReference type="PROSITE" id="PS50109">
    <property type="entry name" value="HIS_KIN"/>
    <property type="match status" value="1"/>
</dbReference>
<dbReference type="OrthoDB" id="9764438at2"/>
<keyword evidence="4" id="KW-0808">Transferase</keyword>
<dbReference type="Gene3D" id="3.40.50.2300">
    <property type="match status" value="1"/>
</dbReference>
<dbReference type="InterPro" id="IPR001789">
    <property type="entry name" value="Sig_transdc_resp-reg_receiver"/>
</dbReference>
<dbReference type="SUPFAM" id="SSF55785">
    <property type="entry name" value="PYP-like sensor domain (PAS domain)"/>
    <property type="match status" value="1"/>
</dbReference>
<comment type="catalytic activity">
    <reaction evidence="1">
        <text>ATP + protein L-histidine = ADP + protein N-phospho-L-histidine.</text>
        <dbReference type="EC" id="2.7.13.3"/>
    </reaction>
</comment>
<dbReference type="SMART" id="SM00448">
    <property type="entry name" value="REC"/>
    <property type="match status" value="1"/>
</dbReference>
<dbReference type="EC" id="2.7.13.3" evidence="2"/>
<dbReference type="InterPro" id="IPR005467">
    <property type="entry name" value="His_kinase_dom"/>
</dbReference>
<dbReference type="GO" id="GO:0009927">
    <property type="term" value="F:histidine phosphotransfer kinase activity"/>
    <property type="evidence" value="ECO:0007669"/>
    <property type="project" value="TreeGrafter"/>
</dbReference>
<dbReference type="SMART" id="SM00387">
    <property type="entry name" value="HATPase_c"/>
    <property type="match status" value="1"/>
</dbReference>
<keyword evidence="11" id="KW-1185">Reference proteome</keyword>
<evidence type="ECO:0000259" key="9">
    <source>
        <dbReference type="PROSITE" id="PS50110"/>
    </source>
</evidence>
<keyword evidence="5" id="KW-0418">Kinase</keyword>
<feature type="coiled-coil region" evidence="7">
    <location>
        <begin position="66"/>
        <end position="96"/>
    </location>
</feature>
<evidence type="ECO:0000256" key="7">
    <source>
        <dbReference type="SAM" id="Coils"/>
    </source>
</evidence>
<dbReference type="SMART" id="SM00388">
    <property type="entry name" value="HisKA"/>
    <property type="match status" value="1"/>
</dbReference>
<dbReference type="InterPro" id="IPR000014">
    <property type="entry name" value="PAS"/>
</dbReference>
<feature type="modified residue" description="4-aspartylphosphate" evidence="6">
    <location>
        <position position="669"/>
    </location>
</feature>
<dbReference type="FunFam" id="3.30.565.10:FF:000049">
    <property type="entry name" value="Two-component sensor histidine kinase"/>
    <property type="match status" value="1"/>
</dbReference>
<dbReference type="Gene3D" id="3.30.450.20">
    <property type="entry name" value="PAS domain"/>
    <property type="match status" value="2"/>
</dbReference>
<keyword evidence="7" id="KW-0175">Coiled coil</keyword>
<protein>
    <recommendedName>
        <fullName evidence="2">histidine kinase</fullName>
        <ecNumber evidence="2">2.7.13.3</ecNumber>
    </recommendedName>
</protein>
<evidence type="ECO:0000256" key="4">
    <source>
        <dbReference type="ARBA" id="ARBA00022679"/>
    </source>
</evidence>
<dbReference type="InterPro" id="IPR003594">
    <property type="entry name" value="HATPase_dom"/>
</dbReference>
<evidence type="ECO:0000256" key="5">
    <source>
        <dbReference type="ARBA" id="ARBA00022777"/>
    </source>
</evidence>
<feature type="domain" description="Histidine kinase" evidence="8">
    <location>
        <begin position="381"/>
        <end position="593"/>
    </location>
</feature>
<dbReference type="SUPFAM" id="SSF52172">
    <property type="entry name" value="CheY-like"/>
    <property type="match status" value="1"/>
</dbReference>
<evidence type="ECO:0000313" key="11">
    <source>
        <dbReference type="Proteomes" id="UP000442533"/>
    </source>
</evidence>
<dbReference type="Pfam" id="PF00512">
    <property type="entry name" value="HisKA"/>
    <property type="match status" value="1"/>
</dbReference>
<dbReference type="Proteomes" id="UP000442533">
    <property type="component" value="Unassembled WGS sequence"/>
</dbReference>
<keyword evidence="3 6" id="KW-0597">Phosphoprotein</keyword>
<dbReference type="Pfam" id="PF02518">
    <property type="entry name" value="HATPase_c"/>
    <property type="match status" value="1"/>
</dbReference>
<dbReference type="PANTHER" id="PTHR43047">
    <property type="entry name" value="TWO-COMPONENT HISTIDINE PROTEIN KINASE"/>
    <property type="match status" value="1"/>
</dbReference>
<evidence type="ECO:0000256" key="3">
    <source>
        <dbReference type="ARBA" id="ARBA00022553"/>
    </source>
</evidence>
<dbReference type="Gene3D" id="1.10.287.130">
    <property type="match status" value="1"/>
</dbReference>
<dbReference type="SMART" id="SM00091">
    <property type="entry name" value="PAS"/>
    <property type="match status" value="2"/>
</dbReference>
<gene>
    <name evidence="10" type="ORF">GL279_08695</name>
</gene>
<reference evidence="10 11" key="1">
    <citation type="submission" date="2019-11" db="EMBL/GenBank/DDBJ databases">
        <authorList>
            <person name="Dong K."/>
        </authorList>
    </citation>
    <scope>NUCLEOTIDE SEQUENCE [LARGE SCALE GENOMIC DNA]</scope>
    <source>
        <strain evidence="10 11">JCM 17370</strain>
    </source>
</reference>